<protein>
    <submittedName>
        <fullName evidence="6">Enoyl-CoA hydratase</fullName>
    </submittedName>
</protein>
<evidence type="ECO:0000256" key="2">
    <source>
        <dbReference type="ARBA" id="ARBA00005254"/>
    </source>
</evidence>
<dbReference type="InterPro" id="IPR029045">
    <property type="entry name" value="ClpP/crotonase-like_dom_sf"/>
</dbReference>
<evidence type="ECO:0000313" key="6">
    <source>
        <dbReference type="EMBL" id="MCX2972622.1"/>
    </source>
</evidence>
<dbReference type="Proteomes" id="UP001143307">
    <property type="component" value="Unassembled WGS sequence"/>
</dbReference>
<dbReference type="InterPro" id="IPR014748">
    <property type="entry name" value="Enoyl-CoA_hydra_C"/>
</dbReference>
<dbReference type="SUPFAM" id="SSF52096">
    <property type="entry name" value="ClpP/crotonase"/>
    <property type="match status" value="1"/>
</dbReference>
<dbReference type="EMBL" id="SHNP01000001">
    <property type="protein sequence ID" value="MCX2972622.1"/>
    <property type="molecule type" value="Genomic_DNA"/>
</dbReference>
<organism evidence="6 7">
    <name type="scientific">Candidatus Seongchinamella marina</name>
    <dbReference type="NCBI Taxonomy" id="2518990"/>
    <lineage>
        <taxon>Bacteria</taxon>
        <taxon>Pseudomonadati</taxon>
        <taxon>Pseudomonadota</taxon>
        <taxon>Gammaproteobacteria</taxon>
        <taxon>Cellvibrionales</taxon>
        <taxon>Halieaceae</taxon>
        <taxon>Seongchinamella</taxon>
    </lineage>
</organism>
<reference evidence="6" key="1">
    <citation type="submission" date="2019-02" db="EMBL/GenBank/DDBJ databases">
        <authorList>
            <person name="Li S.-H."/>
        </authorList>
    </citation>
    <scope>NUCLEOTIDE SEQUENCE</scope>
    <source>
        <strain evidence="6">IMCC8485</strain>
    </source>
</reference>
<dbReference type="PANTHER" id="PTHR43149:SF1">
    <property type="entry name" value="DELTA(3,5)-DELTA(2,4)-DIENOYL-COA ISOMERASE, MITOCHONDRIAL"/>
    <property type="match status" value="1"/>
</dbReference>
<evidence type="ECO:0000313" key="7">
    <source>
        <dbReference type="Proteomes" id="UP001143307"/>
    </source>
</evidence>
<evidence type="ECO:0000256" key="4">
    <source>
        <dbReference type="ARBA" id="ARBA00023098"/>
    </source>
</evidence>
<keyword evidence="3" id="KW-0276">Fatty acid metabolism</keyword>
<dbReference type="Pfam" id="PF00378">
    <property type="entry name" value="ECH_1"/>
    <property type="match status" value="1"/>
</dbReference>
<gene>
    <name evidence="6" type="ORF">EYC87_03350</name>
</gene>
<evidence type="ECO:0000256" key="5">
    <source>
        <dbReference type="ARBA" id="ARBA00023235"/>
    </source>
</evidence>
<dbReference type="CDD" id="cd06558">
    <property type="entry name" value="crotonase-like"/>
    <property type="match status" value="1"/>
</dbReference>
<accession>A0ABT3SRJ4</accession>
<name>A0ABT3SRJ4_9GAMM</name>
<dbReference type="InterPro" id="IPR001753">
    <property type="entry name" value="Enoyl-CoA_hydra/iso"/>
</dbReference>
<comment type="similarity">
    <text evidence="2">Belongs to the enoyl-CoA hydratase/isomerase family.</text>
</comment>
<keyword evidence="4" id="KW-0443">Lipid metabolism</keyword>
<keyword evidence="5" id="KW-0413">Isomerase</keyword>
<evidence type="ECO:0000256" key="1">
    <source>
        <dbReference type="ARBA" id="ARBA00005005"/>
    </source>
</evidence>
<dbReference type="InterPro" id="IPR045002">
    <property type="entry name" value="Ech1-like"/>
</dbReference>
<keyword evidence="7" id="KW-1185">Reference proteome</keyword>
<dbReference type="Gene3D" id="3.90.226.10">
    <property type="entry name" value="2-enoyl-CoA Hydratase, Chain A, domain 1"/>
    <property type="match status" value="1"/>
</dbReference>
<comment type="pathway">
    <text evidence="1">Lipid metabolism; fatty acid beta-oxidation.</text>
</comment>
<dbReference type="PANTHER" id="PTHR43149">
    <property type="entry name" value="ENOYL-COA HYDRATASE"/>
    <property type="match status" value="1"/>
</dbReference>
<comment type="caution">
    <text evidence="6">The sequence shown here is derived from an EMBL/GenBank/DDBJ whole genome shotgun (WGS) entry which is preliminary data.</text>
</comment>
<dbReference type="RefSeq" id="WP_007227232.1">
    <property type="nucleotide sequence ID" value="NZ_SHNP01000001.1"/>
</dbReference>
<evidence type="ECO:0000256" key="3">
    <source>
        <dbReference type="ARBA" id="ARBA00022832"/>
    </source>
</evidence>
<dbReference type="Gene3D" id="1.10.12.10">
    <property type="entry name" value="Lyase 2-enoyl-coa Hydratase, Chain A, domain 2"/>
    <property type="match status" value="1"/>
</dbReference>
<proteinExistence type="inferred from homology"/>
<sequence>MGFSCSTLTLEVDENIATLWLDRPEKMNAISSQMWADFVTALEVVGNNDDIRALVIAGRGKNFCVGIDLGSFANVLDLSTASSCLQQLTHTQLCQKAISAVADCPVPVIASIHSYCLGAGVDLATACDIRLAAEDASFGVRETKIGIVADVGTLQRLPGVVGDGHVAELVYTGKDISAARAEKIGLVNDVFPDADSVYAAAVAMAREIAANAPLAVRGTKFILQQGEDMTTEQSLLLNGMWTMMTSLNSSDMQEAMMAFMEKRPAKFTGS</sequence>